<accession>A6HK97</accession>
<reference evidence="2 3" key="1">
    <citation type="submission" date="2005-07" db="EMBL/GenBank/DDBJ databases">
        <authorList>
            <person name="Mural R.J."/>
            <person name="Li P.W."/>
            <person name="Adams M.D."/>
            <person name="Amanatides P.G."/>
            <person name="Baden-Tillson H."/>
            <person name="Barnstead M."/>
            <person name="Chin S.H."/>
            <person name="Dew I."/>
            <person name="Evans C.A."/>
            <person name="Ferriera S."/>
            <person name="Flanigan M."/>
            <person name="Fosler C."/>
            <person name="Glodek A."/>
            <person name="Gu Z."/>
            <person name="Holt R.A."/>
            <person name="Jennings D."/>
            <person name="Kraft C.L."/>
            <person name="Lu F."/>
            <person name="Nguyen T."/>
            <person name="Nusskern D.R."/>
            <person name="Pfannkoch C.M."/>
            <person name="Sitter C."/>
            <person name="Sutton G.G."/>
            <person name="Venter J.C."/>
            <person name="Wang Z."/>
            <person name="Woodage T."/>
            <person name="Zheng X.H."/>
            <person name="Zhong F."/>
        </authorList>
    </citation>
    <scope>NUCLEOTIDE SEQUENCE [LARGE SCALE GENOMIC DNA]</scope>
    <source>
        <strain>BN</strain>
        <strain evidence="3">Sprague-Dawley</strain>
    </source>
</reference>
<name>A6HK97_RAT</name>
<evidence type="ECO:0000313" key="2">
    <source>
        <dbReference type="EMBL" id="EDM06452.1"/>
    </source>
</evidence>
<feature type="compositionally biased region" description="Polar residues" evidence="1">
    <location>
        <begin position="1"/>
        <end position="10"/>
    </location>
</feature>
<evidence type="ECO:0000313" key="3">
    <source>
        <dbReference type="Proteomes" id="UP000234681"/>
    </source>
</evidence>
<sequence>MDCSNEQADLSRTPPRGESGNKPISVLISEKLRHGQVAEV</sequence>
<feature type="region of interest" description="Disordered" evidence="1">
    <location>
        <begin position="1"/>
        <end position="40"/>
    </location>
</feature>
<organism evidence="2 3">
    <name type="scientific">Rattus norvegicus</name>
    <name type="common">Rat</name>
    <dbReference type="NCBI Taxonomy" id="10116"/>
    <lineage>
        <taxon>Eukaryota</taxon>
        <taxon>Metazoa</taxon>
        <taxon>Chordata</taxon>
        <taxon>Craniata</taxon>
        <taxon>Vertebrata</taxon>
        <taxon>Euteleostomi</taxon>
        <taxon>Mammalia</taxon>
        <taxon>Eutheria</taxon>
        <taxon>Euarchontoglires</taxon>
        <taxon>Glires</taxon>
        <taxon>Rodentia</taxon>
        <taxon>Myomorpha</taxon>
        <taxon>Muroidea</taxon>
        <taxon>Muridae</taxon>
        <taxon>Murinae</taxon>
        <taxon>Rattus</taxon>
    </lineage>
</organism>
<protein>
    <submittedName>
        <fullName evidence="2">RCG34689</fullName>
    </submittedName>
</protein>
<dbReference type="Proteomes" id="UP000234681">
    <property type="component" value="Chromosome 10"/>
</dbReference>
<gene>
    <name evidence="2" type="ORF">rCG_34689</name>
</gene>
<proteinExistence type="predicted"/>
<evidence type="ECO:0000256" key="1">
    <source>
        <dbReference type="SAM" id="MobiDB-lite"/>
    </source>
</evidence>
<dbReference type="EMBL" id="CH473948">
    <property type="protein sequence ID" value="EDM06452.1"/>
    <property type="molecule type" value="Genomic_DNA"/>
</dbReference>
<dbReference type="AlphaFoldDB" id="A6HK97"/>